<organism evidence="2 3">
    <name type="scientific">Channa argus</name>
    <name type="common">Northern snakehead</name>
    <name type="synonym">Ophicephalus argus</name>
    <dbReference type="NCBI Taxonomy" id="215402"/>
    <lineage>
        <taxon>Eukaryota</taxon>
        <taxon>Metazoa</taxon>
        <taxon>Chordata</taxon>
        <taxon>Craniata</taxon>
        <taxon>Vertebrata</taxon>
        <taxon>Euteleostomi</taxon>
        <taxon>Actinopterygii</taxon>
        <taxon>Neopterygii</taxon>
        <taxon>Teleostei</taxon>
        <taxon>Neoteleostei</taxon>
        <taxon>Acanthomorphata</taxon>
        <taxon>Anabantaria</taxon>
        <taxon>Anabantiformes</taxon>
        <taxon>Channoidei</taxon>
        <taxon>Channidae</taxon>
        <taxon>Channa</taxon>
    </lineage>
</organism>
<evidence type="ECO:0000313" key="3">
    <source>
        <dbReference type="Proteomes" id="UP000503349"/>
    </source>
</evidence>
<protein>
    <submittedName>
        <fullName evidence="2">Uncharacterized protein</fullName>
    </submittedName>
</protein>
<evidence type="ECO:0000313" key="2">
    <source>
        <dbReference type="EMBL" id="KAF3695092.1"/>
    </source>
</evidence>
<feature type="chain" id="PRO_5026099862" evidence="1">
    <location>
        <begin position="16"/>
        <end position="105"/>
    </location>
</feature>
<evidence type="ECO:0000256" key="1">
    <source>
        <dbReference type="SAM" id="SignalP"/>
    </source>
</evidence>
<dbReference type="AlphaFoldDB" id="A0A6G1PXV0"/>
<name>A0A6G1PXV0_CHAAH</name>
<gene>
    <name evidence="2" type="ORF">EXN66_Car010768</name>
</gene>
<keyword evidence="3" id="KW-1185">Reference proteome</keyword>
<sequence>MWVGVLVSFYQVVTSNLQTTVTAFTRVLDRKQVSNDSENIQTAIHILLRGGWSGCCYFVQVTDALQVLQTLPQWVDCDLDLTAVGPDRVETCLETSQDPRTIKNE</sequence>
<proteinExistence type="predicted"/>
<keyword evidence="1" id="KW-0732">Signal</keyword>
<feature type="signal peptide" evidence="1">
    <location>
        <begin position="1"/>
        <end position="15"/>
    </location>
</feature>
<dbReference type="Proteomes" id="UP000503349">
    <property type="component" value="Chromosome 10"/>
</dbReference>
<dbReference type="EMBL" id="CM015721">
    <property type="protein sequence ID" value="KAF3695092.1"/>
    <property type="molecule type" value="Genomic_DNA"/>
</dbReference>
<accession>A0A6G1PXV0</accession>
<reference evidence="2 3" key="1">
    <citation type="submission" date="2019-02" db="EMBL/GenBank/DDBJ databases">
        <title>Opniocepnalus argus genome.</title>
        <authorList>
            <person name="Zhou C."/>
            <person name="Xiao S."/>
        </authorList>
    </citation>
    <scope>NUCLEOTIDE SEQUENCE [LARGE SCALE GENOMIC DNA]</scope>
    <source>
        <strain evidence="2">OARG1902GOOAL</strain>
        <tissue evidence="2">Muscle</tissue>
    </source>
</reference>
<reference evidence="3" key="2">
    <citation type="submission" date="2019-02" db="EMBL/GenBank/DDBJ databases">
        <title>Opniocepnalus argus Var Kimnra genome.</title>
        <authorList>
            <person name="Zhou C."/>
            <person name="Xiao S."/>
        </authorList>
    </citation>
    <scope>NUCLEOTIDE SEQUENCE [LARGE SCALE GENOMIC DNA]</scope>
</reference>